<dbReference type="Proteomes" id="UP000054937">
    <property type="component" value="Unassembled WGS sequence"/>
</dbReference>
<dbReference type="EMBL" id="LDAU01000076">
    <property type="protein sequence ID" value="KRX07997.1"/>
    <property type="molecule type" value="Genomic_DNA"/>
</dbReference>
<evidence type="ECO:0000313" key="5">
    <source>
        <dbReference type="Proteomes" id="UP000054937"/>
    </source>
</evidence>
<protein>
    <recommendedName>
        <fullName evidence="6">Transmembrane protein</fullName>
    </recommendedName>
</protein>
<keyword evidence="2" id="KW-1133">Transmembrane helix</keyword>
<keyword evidence="3" id="KW-0732">Signal</keyword>
<dbReference type="InParanoid" id="A0A0V0R0X4"/>
<evidence type="ECO:0000313" key="4">
    <source>
        <dbReference type="EMBL" id="KRX07997.1"/>
    </source>
</evidence>
<accession>A0A0V0R0X4</accession>
<keyword evidence="1" id="KW-0175">Coiled coil</keyword>
<keyword evidence="2" id="KW-0812">Transmembrane</keyword>
<feature type="signal peptide" evidence="3">
    <location>
        <begin position="1"/>
        <end position="17"/>
    </location>
</feature>
<feature type="chain" id="PRO_5006867661" description="Transmembrane protein" evidence="3">
    <location>
        <begin position="18"/>
        <end position="896"/>
    </location>
</feature>
<gene>
    <name evidence="4" type="ORF">PPERSA_06175</name>
</gene>
<proteinExistence type="predicted"/>
<dbReference type="AlphaFoldDB" id="A0A0V0R0X4"/>
<evidence type="ECO:0008006" key="6">
    <source>
        <dbReference type="Google" id="ProtNLM"/>
    </source>
</evidence>
<feature type="coiled-coil region" evidence="1">
    <location>
        <begin position="655"/>
        <end position="746"/>
    </location>
</feature>
<organism evidence="4 5">
    <name type="scientific">Pseudocohnilembus persalinus</name>
    <name type="common">Ciliate</name>
    <dbReference type="NCBI Taxonomy" id="266149"/>
    <lineage>
        <taxon>Eukaryota</taxon>
        <taxon>Sar</taxon>
        <taxon>Alveolata</taxon>
        <taxon>Ciliophora</taxon>
        <taxon>Intramacronucleata</taxon>
        <taxon>Oligohymenophorea</taxon>
        <taxon>Scuticociliatia</taxon>
        <taxon>Philasterida</taxon>
        <taxon>Pseudocohnilembidae</taxon>
        <taxon>Pseudocohnilembus</taxon>
    </lineage>
</organism>
<evidence type="ECO:0000256" key="1">
    <source>
        <dbReference type="SAM" id="Coils"/>
    </source>
</evidence>
<sequence length="896" mass="104665">MKKILILLGILIFVLKGQELNQQLQELQQTNVQTYIQSAHQQLILSLQNGYSVKIFIKQNNQEKYQVNAQFYDEDYVLFNNPAIFTLSSGIITNFSACITHDGNVIFVLLSYKQNDENEIMGVFIGKDGTITTSVNLDFQLSSTQLTGLSIVQSFDYFPRCVYSEIEGYIYISYLYKALDNDNNLHLFRTQNFKISSSDSLNDINKINYLNVEEREFTNGLIDDFQIEIGHNQNNQLFFYMLINYSLNYESQDTDTDTDGDIDIEYNKKILLYQYNFATGGSQYKVLLNEVEQLSNQKEFVGLDYYQQDNINYLAVMIQTSVESYQDSKQIQFRIYKIGNIQTVQQEYFVPVSDQYSSNDVIYLRFPAFQMLNGIGYLFYNVLYEPLYKNQNEQLETGGNYYLMSFYPTNSTVFAKKLIKSIQSDFTPIQNSISLNNIQNSKGQVQIAFVIENSSQISQFFQSSYQINYPQNCDYYEWSDQSCSSCENNSSIYDYCVKNGFIVEEQDEDEGGQNLNNGDEDQDVVGASEEDDNDTLLIILLVVFGIFIIVIIVLLIYCCRKLKNSKQQLEKTQQIQEEQCQDKYNKQEQLNYLKKQQQQFEVFAPSGNIQVEEKNTNRSSSDVKAVASNNQEQVIIEQQPQRHQNNIQSNNQDINDQEQVQKIKQIKQLQELKEEQNKQEMAQQQKILELEIEAQNQKIKETEKIIESQRKSLYKSQKSVQTVNKSEIAIQTSDNLEDNIKKSQQQDIYHSRVSYGYENLYKTNYYNDNTNNNIVKPVNQTQFAVDSSNYQNLIKSQMVWKSNEERNPRLYQSNIKNVKMNSIQMLRNNPYISSDIHQKQIASCRSQNYLDTNLNQTTKNYDTYQNFNQKQSQIPQRFQLGYSRTQYTQKNNPYLF</sequence>
<reference evidence="4 5" key="1">
    <citation type="journal article" date="2015" name="Sci. Rep.">
        <title>Genome of the facultative scuticociliatosis pathogen Pseudocohnilembus persalinus provides insight into its virulence through horizontal gene transfer.</title>
        <authorList>
            <person name="Xiong J."/>
            <person name="Wang G."/>
            <person name="Cheng J."/>
            <person name="Tian M."/>
            <person name="Pan X."/>
            <person name="Warren A."/>
            <person name="Jiang C."/>
            <person name="Yuan D."/>
            <person name="Miao W."/>
        </authorList>
    </citation>
    <scope>NUCLEOTIDE SEQUENCE [LARGE SCALE GENOMIC DNA]</scope>
    <source>
        <strain evidence="4">36N120E</strain>
    </source>
</reference>
<comment type="caution">
    <text evidence="4">The sequence shown here is derived from an EMBL/GenBank/DDBJ whole genome shotgun (WGS) entry which is preliminary data.</text>
</comment>
<keyword evidence="5" id="KW-1185">Reference proteome</keyword>
<feature type="transmembrane region" description="Helical" evidence="2">
    <location>
        <begin position="536"/>
        <end position="559"/>
    </location>
</feature>
<evidence type="ECO:0000256" key="3">
    <source>
        <dbReference type="SAM" id="SignalP"/>
    </source>
</evidence>
<evidence type="ECO:0000256" key="2">
    <source>
        <dbReference type="SAM" id="Phobius"/>
    </source>
</evidence>
<keyword evidence="2" id="KW-0472">Membrane</keyword>
<name>A0A0V0R0X4_PSEPJ</name>